<dbReference type="Gene3D" id="1.10.510.10">
    <property type="entry name" value="Transferase(Phosphotransferase) domain 1"/>
    <property type="match status" value="1"/>
</dbReference>
<dbReference type="KEGG" id="obr:102710097"/>
<dbReference type="EnsemblPlants" id="OB02G20570.1">
    <property type="protein sequence ID" value="OB02G20570.1"/>
    <property type="gene ID" value="OB02G20570"/>
</dbReference>
<dbReference type="GeneID" id="102710097"/>
<reference evidence="2" key="1">
    <citation type="submission" date="2013-04" db="UniProtKB">
        <authorList>
            <consortium name="EnsemblPlants"/>
        </authorList>
    </citation>
    <scope>IDENTIFICATION</scope>
</reference>
<gene>
    <name evidence="2" type="primary">LOC102710097</name>
</gene>
<dbReference type="RefSeq" id="XP_006648533.1">
    <property type="nucleotide sequence ID" value="XM_006648470.1"/>
</dbReference>
<dbReference type="Pfam" id="PF07714">
    <property type="entry name" value="PK_Tyr_Ser-Thr"/>
    <property type="match status" value="1"/>
</dbReference>
<dbReference type="InterPro" id="IPR001245">
    <property type="entry name" value="Ser-Thr/Tyr_kinase_cat_dom"/>
</dbReference>
<dbReference type="Proteomes" id="UP000006038">
    <property type="component" value="Unassembled WGS sequence"/>
</dbReference>
<dbReference type="GO" id="GO:0005886">
    <property type="term" value="C:plasma membrane"/>
    <property type="evidence" value="ECO:0007669"/>
    <property type="project" value="TreeGrafter"/>
</dbReference>
<dbReference type="PANTHER" id="PTHR44329:SF271">
    <property type="entry name" value="ATMRK1"/>
    <property type="match status" value="1"/>
</dbReference>
<dbReference type="PANTHER" id="PTHR44329">
    <property type="entry name" value="SERINE/THREONINE-PROTEIN KINASE TNNI3K-RELATED"/>
    <property type="match status" value="1"/>
</dbReference>
<keyword evidence="3" id="KW-1185">Reference proteome</keyword>
<feature type="domain" description="Serine-threonine/tyrosine-protein kinase catalytic" evidence="1">
    <location>
        <begin position="79"/>
        <end position="175"/>
    </location>
</feature>
<proteinExistence type="predicted"/>
<name>J3LBP0_ORYBR</name>
<dbReference type="AlphaFoldDB" id="J3LBP0"/>
<dbReference type="OrthoDB" id="339325at2759"/>
<sequence>MDHLKCHQVFRCIRWYLATVKHSVLCLGQAPHWKNTEGLFDQAYRMQTIIQEHHQLCICNGERAELSALEEDRAPQHKTENMLLNDKLNLKSTDFGMAYIKSNSCYMVSEVLDRKPYNHKCDVYNFNICIWEIYCYKMPCMDVSFINITLLVLHKHMRPEIPKCCLGDMACIMRRG</sequence>
<dbReference type="HOGENOM" id="CLU_1527507_0_0_1"/>
<dbReference type="InterPro" id="IPR011009">
    <property type="entry name" value="Kinase-like_dom_sf"/>
</dbReference>
<evidence type="ECO:0000313" key="3">
    <source>
        <dbReference type="Proteomes" id="UP000006038"/>
    </source>
</evidence>
<organism evidence="2">
    <name type="scientific">Oryza brachyantha</name>
    <name type="common">malo sina</name>
    <dbReference type="NCBI Taxonomy" id="4533"/>
    <lineage>
        <taxon>Eukaryota</taxon>
        <taxon>Viridiplantae</taxon>
        <taxon>Streptophyta</taxon>
        <taxon>Embryophyta</taxon>
        <taxon>Tracheophyta</taxon>
        <taxon>Spermatophyta</taxon>
        <taxon>Magnoliopsida</taxon>
        <taxon>Liliopsida</taxon>
        <taxon>Poales</taxon>
        <taxon>Poaceae</taxon>
        <taxon>BOP clade</taxon>
        <taxon>Oryzoideae</taxon>
        <taxon>Oryzeae</taxon>
        <taxon>Oryzinae</taxon>
        <taxon>Oryza</taxon>
    </lineage>
</organism>
<dbReference type="InterPro" id="IPR051681">
    <property type="entry name" value="Ser/Thr_Kinases-Pseudokinases"/>
</dbReference>
<evidence type="ECO:0000259" key="1">
    <source>
        <dbReference type="Pfam" id="PF07714"/>
    </source>
</evidence>
<evidence type="ECO:0000313" key="2">
    <source>
        <dbReference type="EnsemblPlants" id="OB02G20570.1"/>
    </source>
</evidence>
<dbReference type="SUPFAM" id="SSF56112">
    <property type="entry name" value="Protein kinase-like (PK-like)"/>
    <property type="match status" value="1"/>
</dbReference>
<protein>
    <recommendedName>
        <fullName evidence="1">Serine-threonine/tyrosine-protein kinase catalytic domain-containing protein</fullName>
    </recommendedName>
</protein>
<accession>J3LBP0</accession>
<dbReference type="Gramene" id="OB02G20570.1">
    <property type="protein sequence ID" value="OB02G20570.1"/>
    <property type="gene ID" value="OB02G20570"/>
</dbReference>
<dbReference type="GO" id="GO:0004674">
    <property type="term" value="F:protein serine/threonine kinase activity"/>
    <property type="evidence" value="ECO:0007669"/>
    <property type="project" value="TreeGrafter"/>
</dbReference>
<dbReference type="eggNOG" id="KOG0192">
    <property type="taxonomic scope" value="Eukaryota"/>
</dbReference>